<feature type="region of interest" description="Disordered" evidence="2">
    <location>
        <begin position="15"/>
        <end position="54"/>
    </location>
</feature>
<feature type="coiled-coil region" evidence="1">
    <location>
        <begin position="102"/>
        <end position="136"/>
    </location>
</feature>
<keyword evidence="1" id="KW-0175">Coiled coil</keyword>
<accession>A0A8S9XKE2</accession>
<evidence type="ECO:0000313" key="4">
    <source>
        <dbReference type="Proteomes" id="UP000466442"/>
    </source>
</evidence>
<evidence type="ECO:0000256" key="2">
    <source>
        <dbReference type="SAM" id="MobiDB-lite"/>
    </source>
</evidence>
<dbReference type="Proteomes" id="UP000466442">
    <property type="component" value="Unassembled WGS sequence"/>
</dbReference>
<organism evidence="3 4">
    <name type="scientific">Apolygus lucorum</name>
    <name type="common">Small green plant bug</name>
    <name type="synonym">Lygocoris lucorum</name>
    <dbReference type="NCBI Taxonomy" id="248454"/>
    <lineage>
        <taxon>Eukaryota</taxon>
        <taxon>Metazoa</taxon>
        <taxon>Ecdysozoa</taxon>
        <taxon>Arthropoda</taxon>
        <taxon>Hexapoda</taxon>
        <taxon>Insecta</taxon>
        <taxon>Pterygota</taxon>
        <taxon>Neoptera</taxon>
        <taxon>Paraneoptera</taxon>
        <taxon>Hemiptera</taxon>
        <taxon>Heteroptera</taxon>
        <taxon>Panheteroptera</taxon>
        <taxon>Cimicomorpha</taxon>
        <taxon>Miridae</taxon>
        <taxon>Mirini</taxon>
        <taxon>Apolygus</taxon>
    </lineage>
</organism>
<gene>
    <name evidence="3" type="ORF">GE061_017176</name>
</gene>
<keyword evidence="4" id="KW-1185">Reference proteome</keyword>
<dbReference type="EMBL" id="WIXP02000007">
    <property type="protein sequence ID" value="KAF6208718.1"/>
    <property type="molecule type" value="Genomic_DNA"/>
</dbReference>
<dbReference type="OrthoDB" id="6609678at2759"/>
<comment type="caution">
    <text evidence="3">The sequence shown here is derived from an EMBL/GenBank/DDBJ whole genome shotgun (WGS) entry which is preliminary data.</text>
</comment>
<protein>
    <submittedName>
        <fullName evidence="3">Uncharacterized protein</fullName>
    </submittedName>
</protein>
<evidence type="ECO:0000313" key="3">
    <source>
        <dbReference type="EMBL" id="KAF6208718.1"/>
    </source>
</evidence>
<proteinExistence type="predicted"/>
<name>A0A8S9XKE2_APOLU</name>
<reference evidence="3" key="1">
    <citation type="journal article" date="2021" name="Mol. Ecol. Resour.">
        <title>Apolygus lucorum genome provides insights into omnivorousness and mesophyll feeding.</title>
        <authorList>
            <person name="Liu Y."/>
            <person name="Liu H."/>
            <person name="Wang H."/>
            <person name="Huang T."/>
            <person name="Liu B."/>
            <person name="Yang B."/>
            <person name="Yin L."/>
            <person name="Li B."/>
            <person name="Zhang Y."/>
            <person name="Zhang S."/>
            <person name="Jiang F."/>
            <person name="Zhang X."/>
            <person name="Ren Y."/>
            <person name="Wang B."/>
            <person name="Wang S."/>
            <person name="Lu Y."/>
            <person name="Wu K."/>
            <person name="Fan W."/>
            <person name="Wang G."/>
        </authorList>
    </citation>
    <scope>NUCLEOTIDE SEQUENCE</scope>
    <source>
        <strain evidence="3">12Hb</strain>
    </source>
</reference>
<evidence type="ECO:0000256" key="1">
    <source>
        <dbReference type="SAM" id="Coils"/>
    </source>
</evidence>
<sequence length="400" mass="44315">MNKEARQSWKCDKCKGVISDDTSVPPGVKTSGPSNSGDSSDEESMDEGAVGPLPPDLSTLMKMVSSINSKVGGIPAIERDLAELRASVEYMSVKFDTFVADMIEMKKTVKFLETENTELKKTVDELQSIVDVLDQRDRSSKITIDGIPETADEDCKSIAVLTAKALNLDITPVSAFRGRRGQNQATDKPRKIIVDVGSDEASINFVSAAKKKKRLRASDLNQQWPDSVVFVNEYLTFFKSNLLRKAKERARSKNMKYVWMKGYVIHKVWGFINEAIGKRKAKSGMGEILVEGRILSVEDSPLAVGNAFNRHFATVGEMVAKSMTSKSLDVPASEDLNVEPQSGIIRVNKDEVLKTIDALRELCKTGKIKHSRSSSLEDRHPRISDGICDTRTLIVRGKWK</sequence>
<dbReference type="AlphaFoldDB" id="A0A8S9XKE2"/>